<dbReference type="EMBL" id="AAHRRA010000030">
    <property type="protein sequence ID" value="EBZ6053871.1"/>
    <property type="molecule type" value="Genomic_DNA"/>
</dbReference>
<reference evidence="1" key="1">
    <citation type="submission" date="2018-10" db="EMBL/GenBank/DDBJ databases">
        <authorList>
            <consortium name="GenomeTrakr network: Whole genome sequencing for foodborne pathogen traceback"/>
        </authorList>
    </citation>
    <scope>NUCLEOTIDE SEQUENCE</scope>
    <source>
        <strain evidence="1">FDA00013435</strain>
    </source>
</reference>
<dbReference type="AlphaFoldDB" id="A0A5X3P7Z3"/>
<gene>
    <name evidence="1" type="ORF">D2118_21010</name>
</gene>
<sequence>MGEDVYALPFERHVIYFLQTQETVIVTRVLSQYQNAGRVRDKNFSPLGN</sequence>
<proteinExistence type="predicted"/>
<protein>
    <submittedName>
        <fullName evidence="1">Type II toxin-antitoxin system RelE/ParE family toxin</fullName>
    </submittedName>
</protein>
<accession>A0A5X3P7Z3</accession>
<name>A0A5X3P7Z3_SALET</name>
<organism evidence="1">
    <name type="scientific">Salmonella enterica subsp. enterica serovar Weslaco</name>
    <dbReference type="NCBI Taxonomy" id="1243597"/>
    <lineage>
        <taxon>Bacteria</taxon>
        <taxon>Pseudomonadati</taxon>
        <taxon>Pseudomonadota</taxon>
        <taxon>Gammaproteobacteria</taxon>
        <taxon>Enterobacterales</taxon>
        <taxon>Enterobacteriaceae</taxon>
        <taxon>Salmonella</taxon>
    </lineage>
</organism>
<comment type="caution">
    <text evidence="1">The sequence shown here is derived from an EMBL/GenBank/DDBJ whole genome shotgun (WGS) entry which is preliminary data.</text>
</comment>
<evidence type="ECO:0000313" key="1">
    <source>
        <dbReference type="EMBL" id="EBZ6053871.1"/>
    </source>
</evidence>